<proteinExistence type="predicted"/>
<protein>
    <submittedName>
        <fullName evidence="1">Uncharacterized protein</fullName>
    </submittedName>
</protein>
<organism evidence="1 2">
    <name type="scientific">Mythimna loreyi</name>
    <dbReference type="NCBI Taxonomy" id="667449"/>
    <lineage>
        <taxon>Eukaryota</taxon>
        <taxon>Metazoa</taxon>
        <taxon>Ecdysozoa</taxon>
        <taxon>Arthropoda</taxon>
        <taxon>Hexapoda</taxon>
        <taxon>Insecta</taxon>
        <taxon>Pterygota</taxon>
        <taxon>Neoptera</taxon>
        <taxon>Endopterygota</taxon>
        <taxon>Lepidoptera</taxon>
        <taxon>Glossata</taxon>
        <taxon>Ditrysia</taxon>
        <taxon>Noctuoidea</taxon>
        <taxon>Noctuidae</taxon>
        <taxon>Noctuinae</taxon>
        <taxon>Hadenini</taxon>
        <taxon>Mythimna</taxon>
    </lineage>
</organism>
<reference evidence="1" key="1">
    <citation type="submission" date="2023-03" db="EMBL/GenBank/DDBJ databases">
        <title>Chromosome-level genomes of two armyworms, Mythimna separata and Mythimna loreyi, provide insights into the biosynthesis and reception of sex pheromones.</title>
        <authorList>
            <person name="Zhao H."/>
        </authorList>
    </citation>
    <scope>NUCLEOTIDE SEQUENCE</scope>
    <source>
        <strain evidence="1">BeijingLab</strain>
    </source>
</reference>
<evidence type="ECO:0000313" key="2">
    <source>
        <dbReference type="Proteomes" id="UP001231649"/>
    </source>
</evidence>
<accession>A0ACC2Q893</accession>
<comment type="caution">
    <text evidence="1">The sequence shown here is derived from an EMBL/GenBank/DDBJ whole genome shotgun (WGS) entry which is preliminary data.</text>
</comment>
<keyword evidence="2" id="KW-1185">Reference proteome</keyword>
<name>A0ACC2Q893_9NEOP</name>
<dbReference type="Proteomes" id="UP001231649">
    <property type="component" value="Chromosome 23"/>
</dbReference>
<gene>
    <name evidence="1" type="ORF">PYW08_009250</name>
</gene>
<evidence type="ECO:0000313" key="1">
    <source>
        <dbReference type="EMBL" id="KAJ8710735.1"/>
    </source>
</evidence>
<sequence length="152" mass="16670">MDRLCLALLVAVATALVASNGEPEIPALLGMADPDCYELDENHGPMEDVPESRQNLLVGSIGPDDRLMARITHRVRGSPFLSHDQDVTFRGPQYTNITAIFVTKLGTTQQTVPSIRSGGLWNEFVIIRFLGARSLGYDYNIDIYASINCSNS</sequence>
<dbReference type="EMBL" id="CM056799">
    <property type="protein sequence ID" value="KAJ8710735.1"/>
    <property type="molecule type" value="Genomic_DNA"/>
</dbReference>